<accession>A0A2U3E431</accession>
<evidence type="ECO:0000313" key="2">
    <source>
        <dbReference type="EMBL" id="PWI69252.1"/>
    </source>
</evidence>
<name>A0A2U3E431_PURLI</name>
<gene>
    <name evidence="2" type="ORF">PCL_00899</name>
</gene>
<evidence type="ECO:0000256" key="1">
    <source>
        <dbReference type="SAM" id="SignalP"/>
    </source>
</evidence>
<evidence type="ECO:0000313" key="3">
    <source>
        <dbReference type="Proteomes" id="UP000245956"/>
    </source>
</evidence>
<feature type="signal peptide" evidence="1">
    <location>
        <begin position="1"/>
        <end position="18"/>
    </location>
</feature>
<organism evidence="2 3">
    <name type="scientific">Purpureocillium lilacinum</name>
    <name type="common">Paecilomyces lilacinus</name>
    <dbReference type="NCBI Taxonomy" id="33203"/>
    <lineage>
        <taxon>Eukaryota</taxon>
        <taxon>Fungi</taxon>
        <taxon>Dikarya</taxon>
        <taxon>Ascomycota</taxon>
        <taxon>Pezizomycotina</taxon>
        <taxon>Sordariomycetes</taxon>
        <taxon>Hypocreomycetidae</taxon>
        <taxon>Hypocreales</taxon>
        <taxon>Ophiocordycipitaceae</taxon>
        <taxon>Purpureocillium</taxon>
    </lineage>
</organism>
<protein>
    <submittedName>
        <fullName evidence="2">Uncharacterized protein</fullName>
    </submittedName>
</protein>
<comment type="caution">
    <text evidence="2">The sequence shown here is derived from an EMBL/GenBank/DDBJ whole genome shotgun (WGS) entry which is preliminary data.</text>
</comment>
<dbReference type="EMBL" id="LCWV01000012">
    <property type="protein sequence ID" value="PWI69252.1"/>
    <property type="molecule type" value="Genomic_DNA"/>
</dbReference>
<keyword evidence="1" id="KW-0732">Signal</keyword>
<dbReference type="Proteomes" id="UP000245956">
    <property type="component" value="Unassembled WGS sequence"/>
</dbReference>
<reference evidence="2 3" key="1">
    <citation type="journal article" date="2016" name="Front. Microbiol.">
        <title>Genome and transcriptome sequences reveal the specific parasitism of the nematophagous Purpureocillium lilacinum 36-1.</title>
        <authorList>
            <person name="Xie J."/>
            <person name="Li S."/>
            <person name="Mo C."/>
            <person name="Xiao X."/>
            <person name="Peng D."/>
            <person name="Wang G."/>
            <person name="Xiao Y."/>
        </authorList>
    </citation>
    <scope>NUCLEOTIDE SEQUENCE [LARGE SCALE GENOMIC DNA]</scope>
    <source>
        <strain evidence="2 3">36-1</strain>
    </source>
</reference>
<dbReference type="AlphaFoldDB" id="A0A2U3E431"/>
<feature type="chain" id="PRO_5015477145" evidence="1">
    <location>
        <begin position="19"/>
        <end position="377"/>
    </location>
</feature>
<proteinExistence type="predicted"/>
<sequence length="377" mass="42016">MVVMHHFLSLPLALSVWATKLNPFPKNHTAGVVPQTEQATFVLQDIRNELRTQLPKRWRVDTPFLSTDDIVPYAPECLSNRLNFTRERITVDLVVNEDKAEVIAGSSYIAANSTASNPRTDPSLSGWTFSKGTALEASALIGGIFKAMDISPTFPGPHSGTNDDKPRHKHTRSVSTAFWCPAYHACSVQTWTYLVTIQGQCSVIPIYHPNCVNEAVRRASLSWGTTVKAPIHEIMRKKQPVALAALRGNIHSWDRAGTLYYSISRKDGSLVGLTTPLYAHDGVWHPSREHDVRYRFDAPCNYTALVKTRNGHVMSNQVIVERDLTRNKEGDGGGPSASDAKDRARRVKVIFLERGERVYFWLQVKMMAAFSGGKKSS</sequence>